<keyword evidence="5" id="KW-0472">Membrane</keyword>
<proteinExistence type="inferred from homology"/>
<evidence type="ECO:0000256" key="3">
    <source>
        <dbReference type="ARBA" id="ARBA00022452"/>
    </source>
</evidence>
<gene>
    <name evidence="9" type="ORF">CE139_16300</name>
</gene>
<keyword evidence="8" id="KW-0449">Lipoprotein</keyword>
<dbReference type="PANTHER" id="PTHR30203">
    <property type="entry name" value="OUTER MEMBRANE CATION EFFLUX PROTEIN"/>
    <property type="match status" value="1"/>
</dbReference>
<evidence type="ECO:0000313" key="9">
    <source>
        <dbReference type="EMBL" id="AXA67310.1"/>
    </source>
</evidence>
<sequence length="479" mass="51612">MPSLAASVTCPLLLISLLALSGCSLIPDYQRPALPVPAHQGLWQRQDAAPAAVVDLSPEERQLLAAVSAEALLPALASQALAGNRDYRITQLRVEQVRAQLGARQAERWPTLGLAVQRPRQRFADPALDERYQQDLATATLGVDAFELDFFGRVASLGEEARHQLLASAYGQQAARGALVVEVARLFLLAREADAQVASAQAMAALSDQLVRRTQARIAAGELAPAALEPLTQAALEARQQLQQRLSQRTQAYGALAWVTGYRLAPSPSAAPALAGPPPELPGELADLPSSRLLERLDVRAAEERLQAANASIGAARAAFFPSIRLSTAVGLASPQLQDLFSAGHGLRLLTPSLSLPLFDGGRNSANLDAARTARDLALAAYERTLQDAFRELADGLEERRLLLAQRQTLDAQLQLSHQRRERLARQWQAGAGDPGANLQAGLDDLRASETLRQTEQALRLNRLRLHRALHGLDHPSAT</sequence>
<evidence type="ECO:0000313" key="10">
    <source>
        <dbReference type="Proteomes" id="UP000250579"/>
    </source>
</evidence>
<keyword evidence="4" id="KW-0812">Transmembrane</keyword>
<dbReference type="Pfam" id="PF02321">
    <property type="entry name" value="OEP"/>
    <property type="match status" value="2"/>
</dbReference>
<protein>
    <submittedName>
        <fullName evidence="9">RND transporter</fullName>
    </submittedName>
</protein>
<comment type="subcellular location">
    <subcellularLocation>
        <location evidence="1">Cell outer membrane</location>
        <topology evidence="1">Lipid-anchor</topology>
    </subcellularLocation>
</comment>
<dbReference type="PANTHER" id="PTHR30203:SF32">
    <property type="entry name" value="CATION EFFLUX SYSTEM PROTEIN CUSC"/>
    <property type="match status" value="1"/>
</dbReference>
<dbReference type="Proteomes" id="UP000250579">
    <property type="component" value="Chromosome"/>
</dbReference>
<dbReference type="InterPro" id="IPR003423">
    <property type="entry name" value="OMP_efflux"/>
</dbReference>
<dbReference type="GO" id="GO:0009279">
    <property type="term" value="C:cell outer membrane"/>
    <property type="evidence" value="ECO:0007669"/>
    <property type="project" value="UniProtKB-SubCell"/>
</dbReference>
<dbReference type="AlphaFoldDB" id="A0A2Z5ADI1"/>
<dbReference type="SUPFAM" id="SSF56954">
    <property type="entry name" value="Outer membrane efflux proteins (OEP)"/>
    <property type="match status" value="1"/>
</dbReference>
<name>A0A2Z5ADI1_9PSED</name>
<evidence type="ECO:0000256" key="4">
    <source>
        <dbReference type="ARBA" id="ARBA00022692"/>
    </source>
</evidence>
<evidence type="ECO:0000256" key="2">
    <source>
        <dbReference type="ARBA" id="ARBA00007613"/>
    </source>
</evidence>
<keyword evidence="6" id="KW-0564">Palmitate</keyword>
<keyword evidence="3" id="KW-1134">Transmembrane beta strand</keyword>
<accession>A0A2Z5ADI1</accession>
<keyword evidence="7" id="KW-0998">Cell outer membrane</keyword>
<dbReference type="GO" id="GO:0015562">
    <property type="term" value="F:efflux transmembrane transporter activity"/>
    <property type="evidence" value="ECO:0007669"/>
    <property type="project" value="InterPro"/>
</dbReference>
<reference evidence="9 10" key="1">
    <citation type="submission" date="2017-06" db="EMBL/GenBank/DDBJ databases">
        <title>Evolution towards high GC content and high-temperature stress adaptation in endophytic Pseudomonas oryzihabitans impacted its plant-growth promoting traits.</title>
        <authorList>
            <person name="Nascimento F.X."/>
        </authorList>
    </citation>
    <scope>NUCLEOTIDE SEQUENCE [LARGE SCALE GENOMIC DNA]</scope>
    <source>
        <strain evidence="9 10">MS8</strain>
    </source>
</reference>
<evidence type="ECO:0000256" key="1">
    <source>
        <dbReference type="ARBA" id="ARBA00004459"/>
    </source>
</evidence>
<dbReference type="RefSeq" id="WP_208691474.1">
    <property type="nucleotide sequence ID" value="NZ_CP022198.1"/>
</dbReference>
<evidence type="ECO:0000256" key="8">
    <source>
        <dbReference type="ARBA" id="ARBA00023288"/>
    </source>
</evidence>
<evidence type="ECO:0000256" key="5">
    <source>
        <dbReference type="ARBA" id="ARBA00023136"/>
    </source>
</evidence>
<dbReference type="Gene3D" id="2.20.200.10">
    <property type="entry name" value="Outer membrane efflux proteins (OEP)"/>
    <property type="match status" value="1"/>
</dbReference>
<dbReference type="InterPro" id="IPR010131">
    <property type="entry name" value="MdtP/NodT-like"/>
</dbReference>
<organism evidence="9 10">
    <name type="scientific">Pseudomonas oryzihabitans</name>
    <dbReference type="NCBI Taxonomy" id="47885"/>
    <lineage>
        <taxon>Bacteria</taxon>
        <taxon>Pseudomonadati</taxon>
        <taxon>Pseudomonadota</taxon>
        <taxon>Gammaproteobacteria</taxon>
        <taxon>Pseudomonadales</taxon>
        <taxon>Pseudomonadaceae</taxon>
        <taxon>Pseudomonas</taxon>
    </lineage>
</organism>
<evidence type="ECO:0000256" key="7">
    <source>
        <dbReference type="ARBA" id="ARBA00023237"/>
    </source>
</evidence>
<dbReference type="Gene3D" id="1.20.1600.10">
    <property type="entry name" value="Outer membrane efflux proteins (OEP)"/>
    <property type="match status" value="1"/>
</dbReference>
<evidence type="ECO:0000256" key="6">
    <source>
        <dbReference type="ARBA" id="ARBA00023139"/>
    </source>
</evidence>
<dbReference type="EMBL" id="CP022198">
    <property type="protein sequence ID" value="AXA67310.1"/>
    <property type="molecule type" value="Genomic_DNA"/>
</dbReference>
<comment type="similarity">
    <text evidence="2">Belongs to the outer membrane factor (OMF) (TC 1.B.17) family.</text>
</comment>